<keyword evidence="1" id="KW-0614">Plasmid</keyword>
<reference evidence="1 2" key="1">
    <citation type="submission" date="2014-07" db="EMBL/GenBank/DDBJ databases">
        <title>Genome Sequence of Rhodococcus opacus Strain R7, a Biodegrader of Mono- and Polycyclic Aromatic Hydrocarbons.</title>
        <authorList>
            <person name="Di Gennaro P."/>
            <person name="Zampolli J."/>
            <person name="Presti I."/>
            <person name="Cappelletti M."/>
            <person name="D'Ursi P."/>
            <person name="Orro A."/>
            <person name="Mezzelani A."/>
            <person name="Milanesi L."/>
        </authorList>
    </citation>
    <scope>NUCLEOTIDE SEQUENCE [LARGE SCALE GENOMIC DNA]</scope>
    <source>
        <strain evidence="1 2">R7</strain>
        <plasmid evidence="1">pPDG4</plasmid>
    </source>
</reference>
<dbReference type="Proteomes" id="UP000028488">
    <property type="component" value="Plasmid pPDG4"/>
</dbReference>
<dbReference type="AlphaFoldDB" id="A0A076EZK3"/>
<dbReference type="EMBL" id="CP008951">
    <property type="protein sequence ID" value="AII11365.1"/>
    <property type="molecule type" value="Genomic_DNA"/>
</dbReference>
<dbReference type="RefSeq" id="WP_128644154.1">
    <property type="nucleotide sequence ID" value="NZ_CP008951.1"/>
</dbReference>
<organism evidence="1 2">
    <name type="scientific">Rhodococcus opacus</name>
    <name type="common">Nocardia opaca</name>
    <dbReference type="NCBI Taxonomy" id="37919"/>
    <lineage>
        <taxon>Bacteria</taxon>
        <taxon>Bacillati</taxon>
        <taxon>Actinomycetota</taxon>
        <taxon>Actinomycetes</taxon>
        <taxon>Mycobacteriales</taxon>
        <taxon>Nocardiaceae</taxon>
        <taxon>Rhodococcus</taxon>
    </lineage>
</organism>
<evidence type="ECO:0000313" key="2">
    <source>
        <dbReference type="Proteomes" id="UP000028488"/>
    </source>
</evidence>
<accession>A0A076EZK3</accession>
<evidence type="ECO:0000313" key="1">
    <source>
        <dbReference type="EMBL" id="AII11365.1"/>
    </source>
</evidence>
<sequence length="116" mass="12782">MSRRISQSITPTTEDISALRSPFVTKGASDPVITELRGYLKDSVPGWLAKLSETQELTRDRLVEIKDAVDKRRAVYEALPEGEARDKALSALDRTQTIVDEMDTELSGANAFSGIN</sequence>
<protein>
    <submittedName>
        <fullName evidence="1">Uncharacterized protein</fullName>
    </submittedName>
</protein>
<proteinExistence type="predicted"/>
<geneLocation type="plasmid" evidence="1 2">
    <name>pPDG4</name>
</geneLocation>
<name>A0A076EZK3_RHOOP</name>
<gene>
    <name evidence="1" type="ORF">EP51_46035</name>
</gene>